<evidence type="ECO:0000313" key="7">
    <source>
        <dbReference type="Proteomes" id="UP000663505"/>
    </source>
</evidence>
<evidence type="ECO:0000256" key="1">
    <source>
        <dbReference type="ARBA" id="ARBA00001947"/>
    </source>
</evidence>
<dbReference type="Pfam" id="PF02633">
    <property type="entry name" value="Creatininase"/>
    <property type="match status" value="1"/>
</dbReference>
<dbReference type="AlphaFoldDB" id="A0A9X7W1F9"/>
<organism evidence="6 7">
    <name type="scientific">Alicyclobacillus mengziensis</name>
    <dbReference type="NCBI Taxonomy" id="2931921"/>
    <lineage>
        <taxon>Bacteria</taxon>
        <taxon>Bacillati</taxon>
        <taxon>Bacillota</taxon>
        <taxon>Bacilli</taxon>
        <taxon>Bacillales</taxon>
        <taxon>Alicyclobacillaceae</taxon>
        <taxon>Alicyclobacillus</taxon>
    </lineage>
</organism>
<sequence length="243" mass="27056">MYMERLNMHRFAEVMKDGTVKTALIPIGMTEAHGEHCALGTDFLIPREFVRRLDEAVGDKVMMTPEIPFGHSWSLAPFPGTLDIPGRVFADYVSAVGEQLVQQGFHYIVLFNGHGGNMPALSFVSEHLADVGATVLSINWWMDYRDLIIPIAPDFGHAGEDETSCVMAIDESLVDLTYAHRHMDSVSRKLRFAGMETFNYPNANNGDATKATAEKGRAIYEALVPAMLKDLEDMWNHPPRSNA</sequence>
<evidence type="ECO:0000256" key="5">
    <source>
        <dbReference type="ARBA" id="ARBA00024029"/>
    </source>
</evidence>
<protein>
    <submittedName>
        <fullName evidence="6">Creatininase family protein</fullName>
    </submittedName>
</protein>
<keyword evidence="7" id="KW-1185">Reference proteome</keyword>
<dbReference type="GO" id="GO:0009231">
    <property type="term" value="P:riboflavin biosynthetic process"/>
    <property type="evidence" value="ECO:0007669"/>
    <property type="project" value="TreeGrafter"/>
</dbReference>
<keyword evidence="2" id="KW-0479">Metal-binding</keyword>
<evidence type="ECO:0000313" key="6">
    <source>
        <dbReference type="EMBL" id="QSO48986.1"/>
    </source>
</evidence>
<dbReference type="InterPro" id="IPR024087">
    <property type="entry name" value="Creatininase-like_sf"/>
</dbReference>
<dbReference type="PANTHER" id="PTHR35005">
    <property type="entry name" value="3-DEHYDRO-SCYLLO-INOSOSE HYDROLASE"/>
    <property type="match status" value="1"/>
</dbReference>
<name>A0A9X7W1F9_9BACL</name>
<dbReference type="SUPFAM" id="SSF102215">
    <property type="entry name" value="Creatininase"/>
    <property type="match status" value="1"/>
</dbReference>
<evidence type="ECO:0000256" key="2">
    <source>
        <dbReference type="ARBA" id="ARBA00022723"/>
    </source>
</evidence>
<keyword evidence="3" id="KW-0378">Hydrolase</keyword>
<accession>A0A9X7W1F9</accession>
<dbReference type="KEGG" id="afx:JZ786_08675"/>
<dbReference type="PANTHER" id="PTHR35005:SF1">
    <property type="entry name" value="2-AMINO-5-FORMYLAMINO-6-RIBOSYLAMINOPYRIMIDIN-4(3H)-ONE 5'-MONOPHOSPHATE DEFORMYLASE"/>
    <property type="match status" value="1"/>
</dbReference>
<comment type="similarity">
    <text evidence="5">Belongs to the creatininase superfamily.</text>
</comment>
<dbReference type="InterPro" id="IPR003785">
    <property type="entry name" value="Creatininase/forma_Hydrolase"/>
</dbReference>
<dbReference type="EMBL" id="CP071182">
    <property type="protein sequence ID" value="QSO48986.1"/>
    <property type="molecule type" value="Genomic_DNA"/>
</dbReference>
<evidence type="ECO:0000256" key="4">
    <source>
        <dbReference type="ARBA" id="ARBA00022833"/>
    </source>
</evidence>
<dbReference type="GO" id="GO:0016811">
    <property type="term" value="F:hydrolase activity, acting on carbon-nitrogen (but not peptide) bonds, in linear amides"/>
    <property type="evidence" value="ECO:0007669"/>
    <property type="project" value="TreeGrafter"/>
</dbReference>
<comment type="cofactor">
    <cofactor evidence="1">
        <name>Zn(2+)</name>
        <dbReference type="ChEBI" id="CHEBI:29105"/>
    </cofactor>
</comment>
<dbReference type="Gene3D" id="3.40.50.10310">
    <property type="entry name" value="Creatininase"/>
    <property type="match status" value="1"/>
</dbReference>
<dbReference type="Proteomes" id="UP000663505">
    <property type="component" value="Chromosome"/>
</dbReference>
<reference evidence="6 7" key="1">
    <citation type="submission" date="2021-02" db="EMBL/GenBank/DDBJ databases">
        <title>Alicyclobacillus curvatus sp. nov. and Alicyclobacillus mengziensis sp. nov., two acidophilic bacteria isolated from acid mine drainage.</title>
        <authorList>
            <person name="Huang Y."/>
        </authorList>
    </citation>
    <scope>NUCLEOTIDE SEQUENCE [LARGE SCALE GENOMIC DNA]</scope>
    <source>
        <strain evidence="6 7">S30H14</strain>
    </source>
</reference>
<dbReference type="GO" id="GO:0046872">
    <property type="term" value="F:metal ion binding"/>
    <property type="evidence" value="ECO:0007669"/>
    <property type="project" value="UniProtKB-KW"/>
</dbReference>
<proteinExistence type="inferred from homology"/>
<gene>
    <name evidence="6" type="ORF">JZ786_08675</name>
</gene>
<evidence type="ECO:0000256" key="3">
    <source>
        <dbReference type="ARBA" id="ARBA00022801"/>
    </source>
</evidence>
<keyword evidence="4" id="KW-0862">Zinc</keyword>